<dbReference type="Proteomes" id="UP001219933">
    <property type="component" value="Chromosome 1"/>
</dbReference>
<evidence type="ECO:0000256" key="8">
    <source>
        <dbReference type="ARBA" id="ARBA00022692"/>
    </source>
</evidence>
<comment type="subcellular location">
    <subcellularLocation>
        <location evidence="1 16">Endoplasmic reticulum membrane</location>
        <topology evidence="1 16">Multi-pass membrane protein</topology>
    </subcellularLocation>
</comment>
<keyword evidence="18" id="KW-1185">Reference proteome</keyword>
<evidence type="ECO:0000256" key="16">
    <source>
        <dbReference type="RuleBase" id="RU367023"/>
    </source>
</evidence>
<evidence type="ECO:0000256" key="15">
    <source>
        <dbReference type="ARBA" id="ARBA00048109"/>
    </source>
</evidence>
<evidence type="ECO:0000256" key="10">
    <source>
        <dbReference type="ARBA" id="ARBA00022824"/>
    </source>
</evidence>
<protein>
    <recommendedName>
        <fullName evidence="5 16">Diacylglycerol O-acyltransferase</fullName>
        <ecNumber evidence="5 16">2.3.1.20</ecNumber>
    </recommendedName>
</protein>
<dbReference type="GO" id="GO:0019432">
    <property type="term" value="P:triglyceride biosynthetic process"/>
    <property type="evidence" value="ECO:0007669"/>
    <property type="project" value="UniProtKB-UniRule"/>
</dbReference>
<dbReference type="EC" id="2.3.1.20" evidence="5 16"/>
<organism evidence="17 18">
    <name type="scientific">Malassezia cuniculi</name>
    <dbReference type="NCBI Taxonomy" id="948313"/>
    <lineage>
        <taxon>Eukaryota</taxon>
        <taxon>Fungi</taxon>
        <taxon>Dikarya</taxon>
        <taxon>Basidiomycota</taxon>
        <taxon>Ustilaginomycotina</taxon>
        <taxon>Malasseziomycetes</taxon>
        <taxon>Malasseziales</taxon>
        <taxon>Malasseziaceae</taxon>
        <taxon>Malassezia</taxon>
    </lineage>
</organism>
<sequence>MSSGTQECEPLSPRARLSVDERERITDAATYSKQQVSFMNHPFQSLAVFLWGLMLPLCVGLFFLLCSIPPLWPFLLVYFIWIRFDPAPESGGRRFHFMRSLFLWRWFAEYFPIKIVKTAEIPPTEKYLFAYHPHGIVGLSAVGGFGSEGAGFSRIFPGIRMHVLTLVSNFTLPIYRDFLMSMGFCSVSNKSCMSILSGKPGNAITILVGGAHESLRARPGYMDLTLKRRLGFVRIAMQTGSKLVPTIAFGENDMFAQMENDDGSFLYYMQIKFKQIFRWTMPMFVGRGLLHNNMGWMPYSRPITIVVGAPIDVPHVAEPTKEQLIEWQGKYIDALLALWDKYKDEYMPARFDEMRIVD</sequence>
<gene>
    <name evidence="17" type="primary">DGA1</name>
    <name evidence="17" type="ORF">MCUN1_000244</name>
</gene>
<keyword evidence="12 16" id="KW-0443">Lipid metabolism</keyword>
<evidence type="ECO:0000256" key="5">
    <source>
        <dbReference type="ARBA" id="ARBA00013244"/>
    </source>
</evidence>
<keyword evidence="6 16" id="KW-0444">Lipid biosynthesis</keyword>
<feature type="transmembrane region" description="Helical" evidence="16">
    <location>
        <begin position="48"/>
        <end position="81"/>
    </location>
</feature>
<keyword evidence="13 16" id="KW-0472">Membrane</keyword>
<dbReference type="GO" id="GO:0005789">
    <property type="term" value="C:endoplasmic reticulum membrane"/>
    <property type="evidence" value="ECO:0007669"/>
    <property type="project" value="UniProtKB-SubCell"/>
</dbReference>
<dbReference type="InterPro" id="IPR007130">
    <property type="entry name" value="DAGAT"/>
</dbReference>
<dbReference type="PANTHER" id="PTHR12317:SF0">
    <property type="entry name" value="ACYLTRANSFERASE"/>
    <property type="match status" value="1"/>
</dbReference>
<dbReference type="AlphaFoldDB" id="A0AAF0ERR5"/>
<accession>A0AAF0ERR5</accession>
<evidence type="ECO:0000256" key="9">
    <source>
        <dbReference type="ARBA" id="ARBA00022798"/>
    </source>
</evidence>
<comment type="pathway">
    <text evidence="3">Lipid metabolism.</text>
</comment>
<evidence type="ECO:0000313" key="17">
    <source>
        <dbReference type="EMBL" id="WFD33431.1"/>
    </source>
</evidence>
<comment type="caution">
    <text evidence="16">Lacks conserved residue(s) required for the propagation of feature annotation.</text>
</comment>
<evidence type="ECO:0000256" key="3">
    <source>
        <dbReference type="ARBA" id="ARBA00005189"/>
    </source>
</evidence>
<evidence type="ECO:0000256" key="14">
    <source>
        <dbReference type="ARBA" id="ARBA00023315"/>
    </source>
</evidence>
<evidence type="ECO:0000256" key="7">
    <source>
        <dbReference type="ARBA" id="ARBA00022679"/>
    </source>
</evidence>
<dbReference type="EMBL" id="CP119877">
    <property type="protein sequence ID" value="WFD33431.1"/>
    <property type="molecule type" value="Genomic_DNA"/>
</dbReference>
<comment type="pathway">
    <text evidence="2 16">Glycerolipid metabolism; triacylglycerol biosynthesis.</text>
</comment>
<evidence type="ECO:0000256" key="1">
    <source>
        <dbReference type="ARBA" id="ARBA00004477"/>
    </source>
</evidence>
<keyword evidence="14 16" id="KW-0012">Acyltransferase</keyword>
<evidence type="ECO:0000256" key="6">
    <source>
        <dbReference type="ARBA" id="ARBA00022516"/>
    </source>
</evidence>
<evidence type="ECO:0000256" key="2">
    <source>
        <dbReference type="ARBA" id="ARBA00004771"/>
    </source>
</evidence>
<keyword evidence="11 16" id="KW-1133">Transmembrane helix</keyword>
<evidence type="ECO:0000256" key="4">
    <source>
        <dbReference type="ARBA" id="ARBA00005420"/>
    </source>
</evidence>
<proteinExistence type="inferred from homology"/>
<dbReference type="Pfam" id="PF03982">
    <property type="entry name" value="DAGAT"/>
    <property type="match status" value="1"/>
</dbReference>
<comment type="function">
    <text evidence="16">Catalyzes the terminal and only committed step in triacylglycerol synthesis by using diacylglycerol and fatty acyl CoA as substrates.</text>
</comment>
<evidence type="ECO:0000256" key="13">
    <source>
        <dbReference type="ARBA" id="ARBA00023136"/>
    </source>
</evidence>
<comment type="similarity">
    <text evidence="4 16">Belongs to the diacylglycerol acyltransferase family.</text>
</comment>
<evidence type="ECO:0000256" key="11">
    <source>
        <dbReference type="ARBA" id="ARBA00022989"/>
    </source>
</evidence>
<keyword evidence="9" id="KW-0319">Glycerol metabolism</keyword>
<dbReference type="CDD" id="cd07987">
    <property type="entry name" value="LPLAT_MGAT-like"/>
    <property type="match status" value="1"/>
</dbReference>
<comment type="catalytic activity">
    <reaction evidence="15 16">
        <text>an acyl-CoA + a 1,2-diacyl-sn-glycerol = a triacyl-sn-glycerol + CoA</text>
        <dbReference type="Rhea" id="RHEA:10868"/>
        <dbReference type="ChEBI" id="CHEBI:17815"/>
        <dbReference type="ChEBI" id="CHEBI:57287"/>
        <dbReference type="ChEBI" id="CHEBI:58342"/>
        <dbReference type="ChEBI" id="CHEBI:64615"/>
        <dbReference type="EC" id="2.3.1.20"/>
    </reaction>
</comment>
<evidence type="ECO:0000313" key="18">
    <source>
        <dbReference type="Proteomes" id="UP001219933"/>
    </source>
</evidence>
<keyword evidence="8 16" id="KW-0812">Transmembrane</keyword>
<dbReference type="PANTHER" id="PTHR12317">
    <property type="entry name" value="DIACYLGLYCEROL O-ACYLTRANSFERASE"/>
    <property type="match status" value="1"/>
</dbReference>
<dbReference type="GO" id="GO:0006071">
    <property type="term" value="P:glycerol metabolic process"/>
    <property type="evidence" value="ECO:0007669"/>
    <property type="project" value="UniProtKB-UniRule"/>
</dbReference>
<dbReference type="GO" id="GO:0004144">
    <property type="term" value="F:diacylglycerol O-acyltransferase activity"/>
    <property type="evidence" value="ECO:0007669"/>
    <property type="project" value="UniProtKB-UniRule"/>
</dbReference>
<reference evidence="17" key="1">
    <citation type="submission" date="2023-03" db="EMBL/GenBank/DDBJ databases">
        <title>Mating type loci evolution in Malassezia.</title>
        <authorList>
            <person name="Coelho M.A."/>
        </authorList>
    </citation>
    <scope>NUCLEOTIDE SEQUENCE</scope>
    <source>
        <strain evidence="17">CBS 11721</strain>
    </source>
</reference>
<evidence type="ECO:0000256" key="12">
    <source>
        <dbReference type="ARBA" id="ARBA00023098"/>
    </source>
</evidence>
<keyword evidence="10 16" id="KW-0256">Endoplasmic reticulum</keyword>
<keyword evidence="7 17" id="KW-0808">Transferase</keyword>
<name>A0AAF0ERR5_9BASI</name>